<dbReference type="EMBL" id="MZGV01000001">
    <property type="protein sequence ID" value="OPJ65228.1"/>
    <property type="molecule type" value="Genomic_DNA"/>
</dbReference>
<organism evidence="4 5">
    <name type="scientific">Clostridium oryzae</name>
    <dbReference type="NCBI Taxonomy" id="1450648"/>
    <lineage>
        <taxon>Bacteria</taxon>
        <taxon>Bacillati</taxon>
        <taxon>Bacillota</taxon>
        <taxon>Clostridia</taxon>
        <taxon>Eubacteriales</taxon>
        <taxon>Clostridiaceae</taxon>
        <taxon>Clostridium</taxon>
    </lineage>
</organism>
<comment type="caution">
    <text evidence="4">The sequence shown here is derived from an EMBL/GenBank/DDBJ whole genome shotgun (WGS) entry which is preliminary data.</text>
</comment>
<dbReference type="Pfam" id="PF03358">
    <property type="entry name" value="FMN_red"/>
    <property type="match status" value="1"/>
</dbReference>
<keyword evidence="4" id="KW-0560">Oxidoreductase</keyword>
<dbReference type="InterPro" id="IPR005025">
    <property type="entry name" value="FMN_Rdtase-like_dom"/>
</dbReference>
<keyword evidence="1" id="KW-0285">Flavoprotein</keyword>
<dbReference type="STRING" id="1450648.CLORY_02280"/>
<dbReference type="Gene3D" id="3.40.50.360">
    <property type="match status" value="1"/>
</dbReference>
<sequence length="189" mass="20902">MKIITILGSPKRNGKTAKALDMLEGNLISQGHEVERVQLSDHVIKGCIGCYACMANNDGPGCILKDDAVLIFKQMISADAVVYASPIYCYDFTSQFKTFIDRHYCLTIHFGSSHHTSSIEGKKVALLITCMGSKEGNADLAEEIFDRSMRNVLKCNLVGKYTIPLSEAPDFSDRAKEVADKLTKDMTRK</sequence>
<dbReference type="GO" id="GO:0016491">
    <property type="term" value="F:oxidoreductase activity"/>
    <property type="evidence" value="ECO:0007669"/>
    <property type="project" value="UniProtKB-KW"/>
</dbReference>
<evidence type="ECO:0000256" key="1">
    <source>
        <dbReference type="ARBA" id="ARBA00022630"/>
    </source>
</evidence>
<feature type="domain" description="NADPH-dependent FMN reductase-like" evidence="3">
    <location>
        <begin position="1"/>
        <end position="141"/>
    </location>
</feature>
<proteinExistence type="predicted"/>
<dbReference type="RefSeq" id="WP_079421730.1">
    <property type="nucleotide sequence ID" value="NZ_MZGV01000001.1"/>
</dbReference>
<dbReference type="AlphaFoldDB" id="A0A1V4IYU3"/>
<evidence type="ECO:0000259" key="3">
    <source>
        <dbReference type="Pfam" id="PF03358"/>
    </source>
</evidence>
<dbReference type="OrthoDB" id="9805976at2"/>
<evidence type="ECO:0000313" key="4">
    <source>
        <dbReference type="EMBL" id="OPJ65228.1"/>
    </source>
</evidence>
<keyword evidence="2" id="KW-0288">FMN</keyword>
<reference evidence="4 5" key="1">
    <citation type="submission" date="2017-03" db="EMBL/GenBank/DDBJ databases">
        <title>Genome sequence of Clostridium oryzae DSM 28571.</title>
        <authorList>
            <person name="Poehlein A."/>
            <person name="Daniel R."/>
        </authorList>
    </citation>
    <scope>NUCLEOTIDE SEQUENCE [LARGE SCALE GENOMIC DNA]</scope>
    <source>
        <strain evidence="4 5">DSM 28571</strain>
    </source>
</reference>
<name>A0A1V4IYU3_9CLOT</name>
<evidence type="ECO:0000313" key="5">
    <source>
        <dbReference type="Proteomes" id="UP000190080"/>
    </source>
</evidence>
<dbReference type="Proteomes" id="UP000190080">
    <property type="component" value="Unassembled WGS sequence"/>
</dbReference>
<dbReference type="EC" id="1.3.99.24" evidence="4"/>
<dbReference type="InterPro" id="IPR029039">
    <property type="entry name" value="Flavoprotein-like_sf"/>
</dbReference>
<protein>
    <submittedName>
        <fullName evidence="4">2-amino-4-deoxychorismate dehydrogenase</fullName>
        <ecNumber evidence="4">1.3.99.24</ecNumber>
    </submittedName>
</protein>
<dbReference type="PANTHER" id="PTHR43278">
    <property type="entry name" value="NAD(P)H-DEPENDENT FMN-CONTAINING OXIDOREDUCTASE YWQN-RELATED"/>
    <property type="match status" value="1"/>
</dbReference>
<dbReference type="PANTHER" id="PTHR43278:SF2">
    <property type="entry name" value="IRON-SULFUR FLAVOPROTEIN"/>
    <property type="match status" value="1"/>
</dbReference>
<evidence type="ECO:0000256" key="2">
    <source>
        <dbReference type="ARBA" id="ARBA00022643"/>
    </source>
</evidence>
<keyword evidence="5" id="KW-1185">Reference proteome</keyword>
<dbReference type="SUPFAM" id="SSF52218">
    <property type="entry name" value="Flavoproteins"/>
    <property type="match status" value="1"/>
</dbReference>
<gene>
    <name evidence="4" type="primary">sgcG_1</name>
    <name evidence="4" type="ORF">CLORY_02280</name>
</gene>
<accession>A0A1V4IYU3</accession>
<dbReference type="InterPro" id="IPR051796">
    <property type="entry name" value="ISF_SsuE-like"/>
</dbReference>